<dbReference type="Gene3D" id="3.40.630.30">
    <property type="match status" value="1"/>
</dbReference>
<dbReference type="RefSeq" id="WP_062254376.1">
    <property type="nucleotide sequence ID" value="NZ_CP014229.1"/>
</dbReference>
<feature type="domain" description="N-acetyltransferase" evidence="1">
    <location>
        <begin position="12"/>
        <end position="166"/>
    </location>
</feature>
<dbReference type="PANTHER" id="PTHR43792:SF1">
    <property type="entry name" value="N-ACETYLTRANSFERASE DOMAIN-CONTAINING PROTEIN"/>
    <property type="match status" value="1"/>
</dbReference>
<dbReference type="PROSITE" id="PS51186">
    <property type="entry name" value="GNAT"/>
    <property type="match status" value="1"/>
</dbReference>
<evidence type="ECO:0000313" key="2">
    <source>
        <dbReference type="EMBL" id="AMD91287.1"/>
    </source>
</evidence>
<dbReference type="SUPFAM" id="SSF55729">
    <property type="entry name" value="Acyl-CoA N-acyltransferases (Nat)"/>
    <property type="match status" value="1"/>
</dbReference>
<reference evidence="3" key="1">
    <citation type="submission" date="2016-02" db="EMBL/GenBank/DDBJ databases">
        <authorList>
            <person name="Holder M.E."/>
            <person name="Ajami N.J."/>
            <person name="Petrosino J.F."/>
        </authorList>
    </citation>
    <scope>NUCLEOTIDE SEQUENCE [LARGE SCALE GENOMIC DNA]</scope>
    <source>
        <strain evidence="3">CCUG 45958</strain>
    </source>
</reference>
<dbReference type="InterPro" id="IPR000182">
    <property type="entry name" value="GNAT_dom"/>
</dbReference>
<dbReference type="Proteomes" id="UP000069241">
    <property type="component" value="Chromosome"/>
</dbReference>
<proteinExistence type="predicted"/>
<name>A0A0X8JME5_9BACT</name>
<keyword evidence="2" id="KW-0808">Transferase</keyword>
<organism evidence="2 3">
    <name type="scientific">Desulfovibrio fairfieldensis</name>
    <dbReference type="NCBI Taxonomy" id="44742"/>
    <lineage>
        <taxon>Bacteria</taxon>
        <taxon>Pseudomonadati</taxon>
        <taxon>Thermodesulfobacteriota</taxon>
        <taxon>Desulfovibrionia</taxon>
        <taxon>Desulfovibrionales</taxon>
        <taxon>Desulfovibrionaceae</taxon>
        <taxon>Desulfovibrio</taxon>
    </lineage>
</organism>
<sequence>MPDVPILETERLVLRDFAADDGPALFRIMSDRETNVFLPMFPLERPEEAAALLCAGSVWRGAAARCWAVCPKSAGTPVGYVRVAADASHDLGYALRREFWGRGFMTEACRAVLGALRREGTPYVTATHDVNNPASGAVMKKIGMTYCYSYRERWQPKDIRVIFRMWQVNLDGRDERIFRKYWDNASVRFVEQDV</sequence>
<accession>A0A0X8JME5</accession>
<dbReference type="STRING" id="44742.AXF13_14765"/>
<evidence type="ECO:0000313" key="3">
    <source>
        <dbReference type="Proteomes" id="UP000069241"/>
    </source>
</evidence>
<keyword evidence="3" id="KW-1185">Reference proteome</keyword>
<gene>
    <name evidence="2" type="ORF">AXF13_14765</name>
</gene>
<dbReference type="PANTHER" id="PTHR43792">
    <property type="entry name" value="GNAT FAMILY, PUTATIVE (AFU_ORTHOLOGUE AFUA_3G00765)-RELATED-RELATED"/>
    <property type="match status" value="1"/>
</dbReference>
<dbReference type="KEGG" id="dfi:AXF13_14765"/>
<dbReference type="AlphaFoldDB" id="A0A0X8JME5"/>
<dbReference type="Pfam" id="PF13302">
    <property type="entry name" value="Acetyltransf_3"/>
    <property type="match status" value="1"/>
</dbReference>
<dbReference type="InterPro" id="IPR051531">
    <property type="entry name" value="N-acetyltransferase"/>
</dbReference>
<protein>
    <submittedName>
        <fullName evidence="2">GNAT family acetyltransferase</fullName>
    </submittedName>
</protein>
<dbReference type="GO" id="GO:0016747">
    <property type="term" value="F:acyltransferase activity, transferring groups other than amino-acyl groups"/>
    <property type="evidence" value="ECO:0007669"/>
    <property type="project" value="InterPro"/>
</dbReference>
<evidence type="ECO:0000259" key="1">
    <source>
        <dbReference type="PROSITE" id="PS51186"/>
    </source>
</evidence>
<dbReference type="EMBL" id="CP014229">
    <property type="protein sequence ID" value="AMD91287.1"/>
    <property type="molecule type" value="Genomic_DNA"/>
</dbReference>
<dbReference type="InterPro" id="IPR016181">
    <property type="entry name" value="Acyl_CoA_acyltransferase"/>
</dbReference>